<organism evidence="2 3">
    <name type="scientific">Anguilla anguilla</name>
    <name type="common">European freshwater eel</name>
    <name type="synonym">Muraena anguilla</name>
    <dbReference type="NCBI Taxonomy" id="7936"/>
    <lineage>
        <taxon>Eukaryota</taxon>
        <taxon>Metazoa</taxon>
        <taxon>Chordata</taxon>
        <taxon>Craniata</taxon>
        <taxon>Vertebrata</taxon>
        <taxon>Euteleostomi</taxon>
        <taxon>Actinopterygii</taxon>
        <taxon>Neopterygii</taxon>
        <taxon>Teleostei</taxon>
        <taxon>Anguilliformes</taxon>
        <taxon>Anguillidae</taxon>
        <taxon>Anguilla</taxon>
    </lineage>
</organism>
<gene>
    <name evidence="2" type="ORF">ANANG_G00293860</name>
</gene>
<evidence type="ECO:0008006" key="4">
    <source>
        <dbReference type="Google" id="ProtNLM"/>
    </source>
</evidence>
<keyword evidence="3" id="KW-1185">Reference proteome</keyword>
<dbReference type="AlphaFoldDB" id="A0A9D3RJF2"/>
<dbReference type="Proteomes" id="UP001044222">
    <property type="component" value="Chromosome 17"/>
</dbReference>
<feature type="region of interest" description="Disordered" evidence="1">
    <location>
        <begin position="47"/>
        <end position="77"/>
    </location>
</feature>
<evidence type="ECO:0000313" key="2">
    <source>
        <dbReference type="EMBL" id="KAG5832694.1"/>
    </source>
</evidence>
<feature type="region of interest" description="Disordered" evidence="1">
    <location>
        <begin position="103"/>
        <end position="122"/>
    </location>
</feature>
<accession>A0A9D3RJF2</accession>
<evidence type="ECO:0000313" key="3">
    <source>
        <dbReference type="Proteomes" id="UP001044222"/>
    </source>
</evidence>
<reference evidence="2" key="1">
    <citation type="submission" date="2021-01" db="EMBL/GenBank/DDBJ databases">
        <title>A chromosome-scale assembly of European eel, Anguilla anguilla.</title>
        <authorList>
            <person name="Henkel C."/>
            <person name="Jong-Raadsen S.A."/>
            <person name="Dufour S."/>
            <person name="Weltzien F.-A."/>
            <person name="Palstra A.P."/>
            <person name="Pelster B."/>
            <person name="Spaink H.P."/>
            <person name="Van Den Thillart G.E."/>
            <person name="Jansen H."/>
            <person name="Zahm M."/>
            <person name="Klopp C."/>
            <person name="Cedric C."/>
            <person name="Louis A."/>
            <person name="Berthelot C."/>
            <person name="Parey E."/>
            <person name="Roest Crollius H."/>
            <person name="Montfort J."/>
            <person name="Robinson-Rechavi M."/>
            <person name="Bucao C."/>
            <person name="Bouchez O."/>
            <person name="Gislard M."/>
            <person name="Lluch J."/>
            <person name="Milhes M."/>
            <person name="Lampietro C."/>
            <person name="Lopez Roques C."/>
            <person name="Donnadieu C."/>
            <person name="Braasch I."/>
            <person name="Desvignes T."/>
            <person name="Postlethwait J."/>
            <person name="Bobe J."/>
            <person name="Guiguen Y."/>
            <person name="Dirks R."/>
        </authorList>
    </citation>
    <scope>NUCLEOTIDE SEQUENCE</scope>
    <source>
        <strain evidence="2">Tag_6206</strain>
        <tissue evidence="2">Liver</tissue>
    </source>
</reference>
<comment type="caution">
    <text evidence="2">The sequence shown here is derived from an EMBL/GenBank/DDBJ whole genome shotgun (WGS) entry which is preliminary data.</text>
</comment>
<protein>
    <recommendedName>
        <fullName evidence="4">MADF domain-containing protein</fullName>
    </recommendedName>
</protein>
<proteinExistence type="predicted"/>
<sequence length="122" mass="13178">MSFLTGTDEETVRLIRLRAENDNLFTGKRHAAGKAWKEILRQMGLQGRELRSSAAGTGTDRESPQQPQQPPGRAFLRCTRPSAGSLSIFSSPTDLRVAENPTHVADEASDAGGSSLVDLCHS</sequence>
<dbReference type="EMBL" id="JAFIRN010000017">
    <property type="protein sequence ID" value="KAG5832694.1"/>
    <property type="molecule type" value="Genomic_DNA"/>
</dbReference>
<name>A0A9D3RJF2_ANGAN</name>
<evidence type="ECO:0000256" key="1">
    <source>
        <dbReference type="SAM" id="MobiDB-lite"/>
    </source>
</evidence>